<dbReference type="GO" id="GO:0016787">
    <property type="term" value="F:hydrolase activity"/>
    <property type="evidence" value="ECO:0007669"/>
    <property type="project" value="UniProtKB-KW"/>
</dbReference>
<dbReference type="CDD" id="cd00268">
    <property type="entry name" value="DEADc"/>
    <property type="match status" value="1"/>
</dbReference>
<evidence type="ECO:0000256" key="2">
    <source>
        <dbReference type="ARBA" id="ARBA00022801"/>
    </source>
</evidence>
<keyword evidence="4" id="KW-0067">ATP-binding</keyword>
<dbReference type="InterPro" id="IPR027417">
    <property type="entry name" value="P-loop_NTPase"/>
</dbReference>
<dbReference type="Proteomes" id="UP000063234">
    <property type="component" value="Chromosome"/>
</dbReference>
<evidence type="ECO:0000313" key="9">
    <source>
        <dbReference type="Proteomes" id="UP000063234"/>
    </source>
</evidence>
<dbReference type="CDD" id="cd18787">
    <property type="entry name" value="SF2_C_DEAD"/>
    <property type="match status" value="1"/>
</dbReference>
<protein>
    <submittedName>
        <fullName evidence="8">ATP-dependent RNA helicase DeaD</fullName>
        <ecNumber evidence="8">3.6.4.13</ecNumber>
    </submittedName>
</protein>
<dbReference type="SMART" id="SM00487">
    <property type="entry name" value="DEXDc"/>
    <property type="match status" value="1"/>
</dbReference>
<evidence type="ECO:0000256" key="5">
    <source>
        <dbReference type="ARBA" id="ARBA00038437"/>
    </source>
</evidence>
<dbReference type="InterPro" id="IPR014001">
    <property type="entry name" value="Helicase_ATP-bd"/>
</dbReference>
<keyword evidence="2 8" id="KW-0378">Hydrolase</keyword>
<dbReference type="EMBL" id="AP013035">
    <property type="protein sequence ID" value="BAT72251.1"/>
    <property type="molecule type" value="Genomic_DNA"/>
</dbReference>
<evidence type="ECO:0000259" key="7">
    <source>
        <dbReference type="PROSITE" id="PS51194"/>
    </source>
</evidence>
<dbReference type="PROSITE" id="PS51194">
    <property type="entry name" value="HELICASE_CTER"/>
    <property type="match status" value="1"/>
</dbReference>
<keyword evidence="9" id="KW-1185">Reference proteome</keyword>
<dbReference type="OrthoDB" id="9805696at2"/>
<keyword evidence="1" id="KW-0547">Nucleotide-binding</keyword>
<dbReference type="PATRIC" id="fig|1298851.3.peg.1539"/>
<name>A0A0S3QVA1_THET7</name>
<proteinExistence type="inferred from homology"/>
<dbReference type="GO" id="GO:0003676">
    <property type="term" value="F:nucleic acid binding"/>
    <property type="evidence" value="ECO:0007669"/>
    <property type="project" value="InterPro"/>
</dbReference>
<dbReference type="SMART" id="SM00490">
    <property type="entry name" value="HELICc"/>
    <property type="match status" value="1"/>
</dbReference>
<dbReference type="Pfam" id="PF00271">
    <property type="entry name" value="Helicase_C"/>
    <property type="match status" value="1"/>
</dbReference>
<dbReference type="PANTHER" id="PTHR47959">
    <property type="entry name" value="ATP-DEPENDENT RNA HELICASE RHLE-RELATED"/>
    <property type="match status" value="1"/>
</dbReference>
<dbReference type="KEGG" id="ttk:TST_1465"/>
<dbReference type="AlphaFoldDB" id="A0A0S3QVA1"/>
<dbReference type="Gene3D" id="3.40.50.300">
    <property type="entry name" value="P-loop containing nucleotide triphosphate hydrolases"/>
    <property type="match status" value="2"/>
</dbReference>
<dbReference type="GO" id="GO:0005524">
    <property type="term" value="F:ATP binding"/>
    <property type="evidence" value="ECO:0007669"/>
    <property type="project" value="UniProtKB-KW"/>
</dbReference>
<evidence type="ECO:0000313" key="8">
    <source>
        <dbReference type="EMBL" id="BAT72251.1"/>
    </source>
</evidence>
<evidence type="ECO:0000259" key="6">
    <source>
        <dbReference type="PROSITE" id="PS51192"/>
    </source>
</evidence>
<dbReference type="SUPFAM" id="SSF52540">
    <property type="entry name" value="P-loop containing nucleoside triphosphate hydrolases"/>
    <property type="match status" value="1"/>
</dbReference>
<dbReference type="InterPro" id="IPR044742">
    <property type="entry name" value="DEAD/DEAH_RhlB"/>
</dbReference>
<dbReference type="PROSITE" id="PS51192">
    <property type="entry name" value="HELICASE_ATP_BIND_1"/>
    <property type="match status" value="1"/>
</dbReference>
<comment type="similarity">
    <text evidence="5">Belongs to the DEAD box helicase family.</text>
</comment>
<dbReference type="PANTHER" id="PTHR47959:SF1">
    <property type="entry name" value="ATP-DEPENDENT RNA HELICASE DBPA"/>
    <property type="match status" value="1"/>
</dbReference>
<dbReference type="InterPro" id="IPR011545">
    <property type="entry name" value="DEAD/DEAH_box_helicase_dom"/>
</dbReference>
<gene>
    <name evidence="8" type="primary">deaD</name>
    <name evidence="8" type="ORF">TST_1465</name>
</gene>
<dbReference type="RefSeq" id="WP_070098527.1">
    <property type="nucleotide sequence ID" value="NZ_AP013035.1"/>
</dbReference>
<keyword evidence="3 8" id="KW-0347">Helicase</keyword>
<dbReference type="InterPro" id="IPR001650">
    <property type="entry name" value="Helicase_C-like"/>
</dbReference>
<accession>A0A0S3QVA1</accession>
<dbReference type="GO" id="GO:0003724">
    <property type="term" value="F:RNA helicase activity"/>
    <property type="evidence" value="ECO:0007669"/>
    <property type="project" value="UniProtKB-EC"/>
</dbReference>
<dbReference type="Pfam" id="PF00270">
    <property type="entry name" value="DEAD"/>
    <property type="match status" value="1"/>
</dbReference>
<dbReference type="EC" id="3.6.4.13" evidence="8"/>
<evidence type="ECO:0000256" key="3">
    <source>
        <dbReference type="ARBA" id="ARBA00022806"/>
    </source>
</evidence>
<evidence type="ECO:0000256" key="4">
    <source>
        <dbReference type="ARBA" id="ARBA00022840"/>
    </source>
</evidence>
<dbReference type="GO" id="GO:0005829">
    <property type="term" value="C:cytosol"/>
    <property type="evidence" value="ECO:0007669"/>
    <property type="project" value="TreeGrafter"/>
</dbReference>
<dbReference type="InterPro" id="IPR050079">
    <property type="entry name" value="DEAD_box_RNA_helicase"/>
</dbReference>
<sequence>MIFEKLGRNVRKALSSMGYEKPTPVQERVIPLALEGKDVVAVADTGTGKTAAFGIPIVQMLSRRFREVKALILVPTRELASQVADEIWKLGRFKGIRVAAMYGGKPVRRDISLLKRGSLQVVVGTPGRIADLIERGALWLSSIKFLVLDEVDRMLDMGFEEDINYIIESCSEERQTMFFSATLPEGIRSMMSDYLRDDFELIEVESRELKPKIEHRLFGTHRDRFGTLLGVLQRFENGGNAIIFVNRKVEAQELAEKLQQAGISKVACLHGDMSQRKREAVMAAFRKGRVKTLVATDVAARGIDVRSVELVINYRLPEDPDMYTHRAGRTARAGSSGLAVSLVSRRDFVPLKRIDALRRVRIEHLN</sequence>
<feature type="domain" description="Helicase C-terminal" evidence="7">
    <location>
        <begin position="227"/>
        <end position="366"/>
    </location>
</feature>
<feature type="domain" description="Helicase ATP-binding" evidence="6">
    <location>
        <begin position="30"/>
        <end position="201"/>
    </location>
</feature>
<evidence type="ECO:0000256" key="1">
    <source>
        <dbReference type="ARBA" id="ARBA00022741"/>
    </source>
</evidence>
<dbReference type="STRING" id="1298851.TST_1465"/>
<reference evidence="9" key="1">
    <citation type="journal article" date="2018" name="Science">
        <title>A primordial and reversible TCA cycle in a facultatively chemolithoautotrophic thermophile.</title>
        <authorList>
            <person name="Nunoura T."/>
            <person name="Chikaraishi Y."/>
            <person name="Izaki R."/>
            <person name="Suwa T."/>
            <person name="Sato T."/>
            <person name="Harada T."/>
            <person name="Mori K."/>
            <person name="Kato Y."/>
            <person name="Miyazaki M."/>
            <person name="Shimamura S."/>
            <person name="Yanagawa K."/>
            <person name="Shuto A."/>
            <person name="Ohkouchi N."/>
            <person name="Fujita N."/>
            <person name="Takaki Y."/>
            <person name="Atomi H."/>
            <person name="Takai K."/>
        </authorList>
    </citation>
    <scope>NUCLEOTIDE SEQUENCE [LARGE SCALE GENOMIC DNA]</scope>
    <source>
        <strain evidence="9">DSM 17441 / JCM 13301 / NBRC 103674 / ABI70S6</strain>
    </source>
</reference>
<organism evidence="8 9">
    <name type="scientific">Thermosulfidibacter takaii (strain DSM 17441 / JCM 13301 / NBRC 103674 / ABI70S6)</name>
    <dbReference type="NCBI Taxonomy" id="1298851"/>
    <lineage>
        <taxon>Bacteria</taxon>
        <taxon>Pseudomonadati</taxon>
        <taxon>Thermosulfidibacterota</taxon>
        <taxon>Thermosulfidibacteria</taxon>
        <taxon>Thermosulfidibacterales</taxon>
        <taxon>Thermosulfidibacteraceae</taxon>
    </lineage>
</organism>